<dbReference type="SUPFAM" id="SSF54695">
    <property type="entry name" value="POZ domain"/>
    <property type="match status" value="1"/>
</dbReference>
<feature type="domain" description="TLDc" evidence="2">
    <location>
        <begin position="306"/>
        <end position="469"/>
    </location>
</feature>
<dbReference type="PROSITE" id="PS51886">
    <property type="entry name" value="TLDC"/>
    <property type="match status" value="1"/>
</dbReference>
<comment type="caution">
    <text evidence="3">The sequence shown here is derived from an EMBL/GenBank/DDBJ whole genome shotgun (WGS) entry which is preliminary data.</text>
</comment>
<feature type="domain" description="BTB" evidence="1">
    <location>
        <begin position="26"/>
        <end position="102"/>
    </location>
</feature>
<evidence type="ECO:0000313" key="5">
    <source>
        <dbReference type="Proteomes" id="UP000247702"/>
    </source>
</evidence>
<dbReference type="InterPro" id="IPR011333">
    <property type="entry name" value="SKP1/BTB/POZ_sf"/>
</dbReference>
<gene>
    <name evidence="4" type="ORF">RCL2_000889500</name>
    <name evidence="3" type="ORF">RclHR1_05990001</name>
</gene>
<dbReference type="OrthoDB" id="25620at2759"/>
<protein>
    <recommendedName>
        <fullName evidence="6">BTB domain-containing protein</fullName>
    </recommendedName>
</protein>
<proteinExistence type="predicted"/>
<dbReference type="CDD" id="cd18186">
    <property type="entry name" value="BTB_POZ_ZBTB_KLHL-like"/>
    <property type="match status" value="1"/>
</dbReference>
<dbReference type="PANTHER" id="PTHR24410:SF23">
    <property type="entry name" value="BTB DOMAIN-CONTAINING PROTEIN-RELATED"/>
    <property type="match status" value="1"/>
</dbReference>
<dbReference type="Proteomes" id="UP000247702">
    <property type="component" value="Unassembled WGS sequence"/>
</dbReference>
<dbReference type="EMBL" id="BEXD01003980">
    <property type="protein sequence ID" value="GBC04972.1"/>
    <property type="molecule type" value="Genomic_DNA"/>
</dbReference>
<reference evidence="4" key="2">
    <citation type="submission" date="2019-10" db="EMBL/GenBank/DDBJ databases">
        <title>Conservation and host-specific expression of non-tandemly repeated heterogenous ribosome RNA gene in arbuscular mycorrhizal fungi.</title>
        <authorList>
            <person name="Maeda T."/>
            <person name="Kobayashi Y."/>
            <person name="Nakagawa T."/>
            <person name="Ezawa T."/>
            <person name="Yamaguchi K."/>
            <person name="Bino T."/>
            <person name="Nishimoto Y."/>
            <person name="Shigenobu S."/>
            <person name="Kawaguchi M."/>
        </authorList>
    </citation>
    <scope>NUCLEOTIDE SEQUENCE</scope>
    <source>
        <strain evidence="4">HR1</strain>
    </source>
</reference>
<name>A0A2Z6S873_9GLOM</name>
<organism evidence="3 5">
    <name type="scientific">Rhizophagus clarus</name>
    <dbReference type="NCBI Taxonomy" id="94130"/>
    <lineage>
        <taxon>Eukaryota</taxon>
        <taxon>Fungi</taxon>
        <taxon>Fungi incertae sedis</taxon>
        <taxon>Mucoromycota</taxon>
        <taxon>Glomeromycotina</taxon>
        <taxon>Glomeromycetes</taxon>
        <taxon>Glomerales</taxon>
        <taxon>Glomeraceae</taxon>
        <taxon>Rhizophagus</taxon>
    </lineage>
</organism>
<sequence>MNSVTEFYRTLSNDLQKLMDDVNESKIVNIKVGKYPHVEDFRAHSNILMVRSPYFKDKLSRQAIIDSVDENNMIVDVIQEIDAESFPIILRYIHTGVADLSTFDAQGLLNMLVSANILQLEELTYHLQDYLINKYSNWIQQNYVQVLSKIPENQDNFSKILLYCFEKIGENPMSLFSLNEFTELDNEMFYTILEQETLQCEEVNIWEALIKWCLAQSPILKSKSDDIFNTTKWNEEEFATLKKIIDKFIPSIHFFEISSSDFYSKIRPYRKILSPDTFEEILAYHMKESKRKSIKLWPRLSKIDSEIIKSKQATSISNLIGNHYSSQNKKISFSLLYRASRDGFNPGIFRNQCNDQGASLAIIKINGGKVIGGYNPLGWMKFDPKDKNDYSKSFLFSFDSNLDIRSVKSVSVKNPNSAFNNQNQHALHFGTSDLIINGKTGTCTVKDFQNPIVNNQNFNVENIEVFAVRMK</sequence>
<dbReference type="EMBL" id="BLAL01000058">
    <property type="protein sequence ID" value="GES81650.1"/>
    <property type="molecule type" value="Genomic_DNA"/>
</dbReference>
<evidence type="ECO:0000259" key="1">
    <source>
        <dbReference type="PROSITE" id="PS50097"/>
    </source>
</evidence>
<dbReference type="PANTHER" id="PTHR24410">
    <property type="entry name" value="HL07962P-RELATED"/>
    <property type="match status" value="1"/>
</dbReference>
<dbReference type="InterPro" id="IPR000210">
    <property type="entry name" value="BTB/POZ_dom"/>
</dbReference>
<dbReference type="Proteomes" id="UP000615446">
    <property type="component" value="Unassembled WGS sequence"/>
</dbReference>
<dbReference type="PROSITE" id="PS50097">
    <property type="entry name" value="BTB"/>
    <property type="match status" value="1"/>
</dbReference>
<dbReference type="InterPro" id="IPR051481">
    <property type="entry name" value="BTB-POZ/Galectin-3-binding"/>
</dbReference>
<dbReference type="AlphaFoldDB" id="A0A2Z6S873"/>
<evidence type="ECO:0000313" key="4">
    <source>
        <dbReference type="EMBL" id="GES81650.1"/>
    </source>
</evidence>
<dbReference type="InterPro" id="IPR011705">
    <property type="entry name" value="BACK"/>
</dbReference>
<reference evidence="3 5" key="1">
    <citation type="submission" date="2017-11" db="EMBL/GenBank/DDBJ databases">
        <title>The genome of Rhizophagus clarus HR1 reveals common genetic basis of auxotrophy among arbuscular mycorrhizal fungi.</title>
        <authorList>
            <person name="Kobayashi Y."/>
        </authorList>
    </citation>
    <scope>NUCLEOTIDE SEQUENCE [LARGE SCALE GENOMIC DNA]</scope>
    <source>
        <strain evidence="3 5">HR1</strain>
    </source>
</reference>
<dbReference type="InterPro" id="IPR006571">
    <property type="entry name" value="TLDc_dom"/>
</dbReference>
<dbReference type="Pfam" id="PF00651">
    <property type="entry name" value="BTB"/>
    <property type="match status" value="1"/>
</dbReference>
<evidence type="ECO:0000259" key="2">
    <source>
        <dbReference type="PROSITE" id="PS51886"/>
    </source>
</evidence>
<dbReference type="Pfam" id="PF07534">
    <property type="entry name" value="TLD"/>
    <property type="match status" value="1"/>
</dbReference>
<keyword evidence="5" id="KW-1185">Reference proteome</keyword>
<dbReference type="Gene3D" id="3.30.710.10">
    <property type="entry name" value="Potassium Channel Kv1.1, Chain A"/>
    <property type="match status" value="1"/>
</dbReference>
<dbReference type="SMART" id="SM00225">
    <property type="entry name" value="BTB"/>
    <property type="match status" value="1"/>
</dbReference>
<evidence type="ECO:0000313" key="3">
    <source>
        <dbReference type="EMBL" id="GBC04972.1"/>
    </source>
</evidence>
<dbReference type="Pfam" id="PF07707">
    <property type="entry name" value="BACK"/>
    <property type="match status" value="1"/>
</dbReference>
<evidence type="ECO:0008006" key="6">
    <source>
        <dbReference type="Google" id="ProtNLM"/>
    </source>
</evidence>
<accession>A0A2Z6S873</accession>
<dbReference type="SMART" id="SM00584">
    <property type="entry name" value="TLDc"/>
    <property type="match status" value="1"/>
</dbReference>